<dbReference type="AlphaFoldDB" id="A0A975Q3U5"/>
<protein>
    <submittedName>
        <fullName evidence="1">Uncharacterized protein</fullName>
    </submittedName>
</protein>
<dbReference type="Proteomes" id="UP000681425">
    <property type="component" value="Chromosome"/>
</dbReference>
<accession>A0A975Q3U5</accession>
<evidence type="ECO:0000313" key="1">
    <source>
        <dbReference type="EMBL" id="QUT07813.1"/>
    </source>
</evidence>
<sequence>MFALTGWTDDLQRAECRPYKGKSNTGIIPNPTASETAYPLEVLPRANALPIMRARSGGVRLPDISAPTACLKIYKALPARFFSKRLGKLPRLITKKVQRNAFTKFRGQSPRFPFLKQPVLAAPF</sequence>
<keyword evidence="2" id="KW-1185">Reference proteome</keyword>
<dbReference type="EMBL" id="CP073910">
    <property type="protein sequence ID" value="QUT07813.1"/>
    <property type="molecule type" value="Genomic_DNA"/>
</dbReference>
<dbReference type="RefSeq" id="WP_212610781.1">
    <property type="nucleotide sequence ID" value="NZ_CP073910.1"/>
</dbReference>
<proteinExistence type="predicted"/>
<gene>
    <name evidence="1" type="ORF">KFK14_10760</name>
</gene>
<organism evidence="1 2">
    <name type="scientific">Sphingobium phenoxybenzoativorans</name>
    <dbReference type="NCBI Taxonomy" id="1592790"/>
    <lineage>
        <taxon>Bacteria</taxon>
        <taxon>Pseudomonadati</taxon>
        <taxon>Pseudomonadota</taxon>
        <taxon>Alphaproteobacteria</taxon>
        <taxon>Sphingomonadales</taxon>
        <taxon>Sphingomonadaceae</taxon>
        <taxon>Sphingobium</taxon>
    </lineage>
</organism>
<reference evidence="1" key="1">
    <citation type="submission" date="2021-04" db="EMBL/GenBank/DDBJ databases">
        <title>Isolation of p-tert-butylphenol degrading bacteria Sphingobium phenoxybenzoativorans Tas13 from active sludge.</title>
        <authorList>
            <person name="Li Y."/>
        </authorList>
    </citation>
    <scope>NUCLEOTIDE SEQUENCE</scope>
    <source>
        <strain evidence="1">Tas13</strain>
    </source>
</reference>
<dbReference type="KEGG" id="spph:KFK14_10760"/>
<evidence type="ECO:0000313" key="2">
    <source>
        <dbReference type="Proteomes" id="UP000681425"/>
    </source>
</evidence>
<name>A0A975Q3U5_9SPHN</name>